<dbReference type="Gene3D" id="3.90.320.10">
    <property type="match status" value="1"/>
</dbReference>
<accession>A0A6B9G4A5</accession>
<dbReference type="EMBL" id="CP024768">
    <property type="protein sequence ID" value="QGY29800.1"/>
    <property type="molecule type" value="Genomic_DNA"/>
</dbReference>
<protein>
    <submittedName>
        <fullName evidence="2">Exodeoxyribonuclease VIII</fullName>
    </submittedName>
</protein>
<organism evidence="2 3">
    <name type="scientific">Pantoea cypripedii</name>
    <name type="common">Pectobacterium cypripedii</name>
    <name type="synonym">Erwinia cypripedii</name>
    <dbReference type="NCBI Taxonomy" id="55209"/>
    <lineage>
        <taxon>Bacteria</taxon>
        <taxon>Pseudomonadati</taxon>
        <taxon>Pseudomonadota</taxon>
        <taxon>Gammaproteobacteria</taxon>
        <taxon>Enterobacterales</taxon>
        <taxon>Erwiniaceae</taxon>
        <taxon>Pantoea</taxon>
    </lineage>
</organism>
<dbReference type="AlphaFoldDB" id="A0A6B9G4A5"/>
<proteinExistence type="predicted"/>
<dbReference type="RefSeq" id="WP_208715740.1">
    <property type="nucleotide sequence ID" value="NZ_CP024768.1"/>
</dbReference>
<evidence type="ECO:0000313" key="2">
    <source>
        <dbReference type="EMBL" id="QGY29800.1"/>
    </source>
</evidence>
<dbReference type="Pfam" id="PF12684">
    <property type="entry name" value="DUF3799"/>
    <property type="match status" value="1"/>
</dbReference>
<sequence>MEPGIYYDISNEDYHSGPGISKSQLDDIAINPAIFQWRKDAPEDEEKKDALNMGTALHCLLLEPDEFDKRFIVAPEFNRRTNEGKASEKTFFEDCSGMGMTVMDAEQGRKLKLMRASALAHPAARWLLEAEGHCEASIFWNDVDTGELCRIRPDKFLSGQPVVVDVKKVADMSRFARHVEEFRYHVQDAYYREGFSHQFGEYPLFVFIAVSESIDCGRYPVRTFQLTEEDVSVGDALFRRDLAVYHECRQSGNWGGIEELTRPDWAKRKDNV</sequence>
<dbReference type="InterPro" id="IPR024432">
    <property type="entry name" value="Put_RecE_PDDEXK-like_dom"/>
</dbReference>
<dbReference type="InterPro" id="IPR011604">
    <property type="entry name" value="PDDEXK-like_dom_sf"/>
</dbReference>
<evidence type="ECO:0000313" key="3">
    <source>
        <dbReference type="Proteomes" id="UP000502005"/>
    </source>
</evidence>
<reference evidence="2 3" key="1">
    <citation type="submission" date="2017-11" db="EMBL/GenBank/DDBJ databases">
        <title>Genome sequence of Pantoea cypripedii NE1.</title>
        <authorList>
            <person name="Nascimento F.X."/>
        </authorList>
    </citation>
    <scope>NUCLEOTIDE SEQUENCE [LARGE SCALE GENOMIC DNA]</scope>
    <source>
        <strain evidence="2 3">NE1</strain>
    </source>
</reference>
<evidence type="ECO:0000259" key="1">
    <source>
        <dbReference type="Pfam" id="PF12684"/>
    </source>
</evidence>
<gene>
    <name evidence="2" type="ORF">CUN67_13030</name>
</gene>
<dbReference type="Proteomes" id="UP000502005">
    <property type="component" value="Chromosome"/>
</dbReference>
<feature type="domain" description="Putative exodeoxyribonuclease 8 PDDEXK-like" evidence="1">
    <location>
        <begin position="22"/>
        <end position="254"/>
    </location>
</feature>
<name>A0A6B9G4A5_PANCY</name>